<dbReference type="InterPro" id="IPR029058">
    <property type="entry name" value="AB_hydrolase_fold"/>
</dbReference>
<dbReference type="InterPro" id="IPR022742">
    <property type="entry name" value="Hydrolase_4"/>
</dbReference>
<reference evidence="2" key="2">
    <citation type="journal article" date="2021" name="PeerJ">
        <title>Extensive microbial diversity within the chicken gut microbiome revealed by metagenomics and culture.</title>
        <authorList>
            <person name="Gilroy R."/>
            <person name="Ravi A."/>
            <person name="Getino M."/>
            <person name="Pursley I."/>
            <person name="Horton D.L."/>
            <person name="Alikhan N.F."/>
            <person name="Baker D."/>
            <person name="Gharbi K."/>
            <person name="Hall N."/>
            <person name="Watson M."/>
            <person name="Adriaenssens E.M."/>
            <person name="Foster-Nyarko E."/>
            <person name="Jarju S."/>
            <person name="Secka A."/>
            <person name="Antonio M."/>
            <person name="Oren A."/>
            <person name="Chaudhuri R.R."/>
            <person name="La Ragione R."/>
            <person name="Hildebrand F."/>
            <person name="Pallen M.J."/>
        </authorList>
    </citation>
    <scope>NUCLEOTIDE SEQUENCE</scope>
    <source>
        <strain evidence="2">G3-8215</strain>
    </source>
</reference>
<name>A0A940DP83_9BACT</name>
<comment type="caution">
    <text evidence="2">The sequence shown here is derived from an EMBL/GenBank/DDBJ whole genome shotgun (WGS) entry which is preliminary data.</text>
</comment>
<evidence type="ECO:0000313" key="2">
    <source>
        <dbReference type="EMBL" id="MBO8482502.1"/>
    </source>
</evidence>
<feature type="domain" description="Serine aminopeptidase S33" evidence="1">
    <location>
        <begin position="36"/>
        <end position="298"/>
    </location>
</feature>
<sequence>METEVNYSACGLRKESILSPADNLKISILICQPHGKPEAVVQIVHGMCEHKERYIPFMEFLAANGFACIIHDHRGYGESVKSSEDLGYFYDGGYLALTEDIHEVTKVAKTEFPGLPVILFGHSMGSMAVRSYAKRHDNEICGLVVCGCPSRNGGVAFAKLLAKAYTLVAGRRHRPKLIQELAFGAFNRGFKGEESAHAWVCSDPEIVRDYDADPLCNFQFTNDGFINLFSLMQDAYRTKDWKPANPSMPVLFISGEEDPCLISRKKFLEAVQAMEVAGYGNVRHILYPGMRHEILNETGKEQVWNDVLEFLQTSSRL</sequence>
<reference evidence="2" key="1">
    <citation type="submission" date="2020-10" db="EMBL/GenBank/DDBJ databases">
        <authorList>
            <person name="Gilroy R."/>
        </authorList>
    </citation>
    <scope>NUCLEOTIDE SEQUENCE</scope>
    <source>
        <strain evidence="2">G3-8215</strain>
    </source>
</reference>
<dbReference type="Gene3D" id="3.40.50.1820">
    <property type="entry name" value="alpha/beta hydrolase"/>
    <property type="match status" value="1"/>
</dbReference>
<dbReference type="EMBL" id="JADILV010000001">
    <property type="protein sequence ID" value="MBO8482502.1"/>
    <property type="molecule type" value="Genomic_DNA"/>
</dbReference>
<proteinExistence type="predicted"/>
<dbReference type="GO" id="GO:0016787">
    <property type="term" value="F:hydrolase activity"/>
    <property type="evidence" value="ECO:0007669"/>
    <property type="project" value="UniProtKB-KW"/>
</dbReference>
<protein>
    <submittedName>
        <fullName evidence="2">Alpha/beta hydrolase</fullName>
    </submittedName>
</protein>
<dbReference type="Pfam" id="PF12146">
    <property type="entry name" value="Hydrolase_4"/>
    <property type="match status" value="1"/>
</dbReference>
<gene>
    <name evidence="2" type="ORF">IAB75_00040</name>
</gene>
<evidence type="ECO:0000313" key="3">
    <source>
        <dbReference type="Proteomes" id="UP000725002"/>
    </source>
</evidence>
<accession>A0A940DP83</accession>
<evidence type="ECO:0000259" key="1">
    <source>
        <dbReference type="Pfam" id="PF12146"/>
    </source>
</evidence>
<dbReference type="InterPro" id="IPR051044">
    <property type="entry name" value="MAG_DAG_Lipase"/>
</dbReference>
<dbReference type="PANTHER" id="PTHR11614">
    <property type="entry name" value="PHOSPHOLIPASE-RELATED"/>
    <property type="match status" value="1"/>
</dbReference>
<dbReference type="Proteomes" id="UP000725002">
    <property type="component" value="Unassembled WGS sequence"/>
</dbReference>
<organism evidence="2 3">
    <name type="scientific">Candidatus Cryptobacteroides avicola</name>
    <dbReference type="NCBI Taxonomy" id="2840757"/>
    <lineage>
        <taxon>Bacteria</taxon>
        <taxon>Pseudomonadati</taxon>
        <taxon>Bacteroidota</taxon>
        <taxon>Bacteroidia</taxon>
        <taxon>Bacteroidales</taxon>
        <taxon>Candidatus Cryptobacteroides</taxon>
    </lineage>
</organism>
<keyword evidence="2" id="KW-0378">Hydrolase</keyword>
<dbReference type="SUPFAM" id="SSF53474">
    <property type="entry name" value="alpha/beta-Hydrolases"/>
    <property type="match status" value="1"/>
</dbReference>
<dbReference type="AlphaFoldDB" id="A0A940DP83"/>